<feature type="region of interest" description="Disordered" evidence="1">
    <location>
        <begin position="533"/>
        <end position="590"/>
    </location>
</feature>
<comment type="caution">
    <text evidence="2">The sequence shown here is derived from an EMBL/GenBank/DDBJ whole genome shotgun (WGS) entry which is preliminary data.</text>
</comment>
<feature type="compositionally biased region" description="Polar residues" evidence="1">
    <location>
        <begin position="626"/>
        <end position="636"/>
    </location>
</feature>
<accession>A0A9P4N1J6</accession>
<evidence type="ECO:0000313" key="2">
    <source>
        <dbReference type="EMBL" id="KAF2261628.1"/>
    </source>
</evidence>
<feature type="compositionally biased region" description="Basic and acidic residues" evidence="1">
    <location>
        <begin position="548"/>
        <end position="557"/>
    </location>
</feature>
<proteinExistence type="predicted"/>
<name>A0A9P4N1J6_9PLEO</name>
<evidence type="ECO:0000313" key="3">
    <source>
        <dbReference type="Proteomes" id="UP000800093"/>
    </source>
</evidence>
<organism evidence="2 3">
    <name type="scientific">Lojkania enalia</name>
    <dbReference type="NCBI Taxonomy" id="147567"/>
    <lineage>
        <taxon>Eukaryota</taxon>
        <taxon>Fungi</taxon>
        <taxon>Dikarya</taxon>
        <taxon>Ascomycota</taxon>
        <taxon>Pezizomycotina</taxon>
        <taxon>Dothideomycetes</taxon>
        <taxon>Pleosporomycetidae</taxon>
        <taxon>Pleosporales</taxon>
        <taxon>Pleosporales incertae sedis</taxon>
        <taxon>Lojkania</taxon>
    </lineage>
</organism>
<protein>
    <submittedName>
        <fullName evidence="2">Uncharacterized protein</fullName>
    </submittedName>
</protein>
<dbReference type="AlphaFoldDB" id="A0A9P4N1J6"/>
<evidence type="ECO:0000256" key="1">
    <source>
        <dbReference type="SAM" id="MobiDB-lite"/>
    </source>
</evidence>
<feature type="region of interest" description="Disordered" evidence="1">
    <location>
        <begin position="625"/>
        <end position="644"/>
    </location>
</feature>
<reference evidence="3" key="1">
    <citation type="journal article" date="2020" name="Stud. Mycol.">
        <title>101 Dothideomycetes genomes: A test case for predicting lifestyles and emergence of pathogens.</title>
        <authorList>
            <person name="Haridas S."/>
            <person name="Albert R."/>
            <person name="Binder M."/>
            <person name="Bloem J."/>
            <person name="LaButti K."/>
            <person name="Salamov A."/>
            <person name="Andreopoulos B."/>
            <person name="Baker S."/>
            <person name="Barry K."/>
            <person name="Bills G."/>
            <person name="Bluhm B."/>
            <person name="Cannon C."/>
            <person name="Castanera R."/>
            <person name="Culley D."/>
            <person name="Daum C."/>
            <person name="Ezra D."/>
            <person name="Gonzalez J."/>
            <person name="Henrissat B."/>
            <person name="Kuo A."/>
            <person name="Liang C."/>
            <person name="Lipzen A."/>
            <person name="Lutzoni F."/>
            <person name="Magnuson J."/>
            <person name="Mondo S."/>
            <person name="Nolan M."/>
            <person name="Ohm R."/>
            <person name="Pangilinan J."/>
            <person name="Park H.-J."/>
            <person name="Ramirez L."/>
            <person name="Alfaro M."/>
            <person name="Sun H."/>
            <person name="Tritt A."/>
            <person name="Yoshinaga Y."/>
            <person name="Zwiers L.-H."/>
            <person name="Turgeon B."/>
            <person name="Goodwin S."/>
            <person name="Spatafora J."/>
            <person name="Crous P."/>
            <person name="Grigoriev I."/>
        </authorList>
    </citation>
    <scope>NUCLEOTIDE SEQUENCE [LARGE SCALE GENOMIC DNA]</scope>
    <source>
        <strain evidence="3">CBS 304.66</strain>
    </source>
</reference>
<keyword evidence="3" id="KW-1185">Reference proteome</keyword>
<dbReference type="SUPFAM" id="SSF69322">
    <property type="entry name" value="Tricorn protease domain 2"/>
    <property type="match status" value="1"/>
</dbReference>
<feature type="compositionally biased region" description="Polar residues" evidence="1">
    <location>
        <begin position="569"/>
        <end position="587"/>
    </location>
</feature>
<sequence>MSLPHRNLAAVWLHLQGRHDIANILREIIGQHSVDLSLQDEESRNPEESIRTIIWIKTIFDLERCYLSGNATGISECPPYVLSCLLPSELLFSTILYLVNAKTRLFPSQTTLLTREFTRPRHILAQTLLSGLRLLLLRKENIATQEQRRLQISINTAWHNDRLHGVEQFIVSELFAATLDQVNASGSRDDASVNPYIQEWSNARLPTYAAGLYPLDIRPEMFITSLIHGIMEEDWINAYWVLFDCLWAVECAVTQRYVDLHRQTGVISFNQIGADTDETLEQLSHTRTSLIISIFHITGPMTPAPALLDSLAITLLDWDEDLDSFLSRQDSLLQQRTSIRPALSRTVSYGRSISELNPYIESALRNFSDWLSNRRSGYEQFSTRKTSVTVNTMQEMVKEWVLRISPQHAEIKTLDLDGPTLPVYIVDCPKLHVIPKKYLEYRLRWCDKWAYESIQENSPIVNWKEGVQCPSCNAGEKIKYARLIEPFQHLTTALENLYSDNYSLSQYSVGESSSYDAASASHSSEAESIGISLPSQSTMNVSLPSHVSRPDGSEVSERQSGQPPEYTESPISPATLSPLTRRSQGTSYVDFPVSPLNESLNVPIPRTSRMSMELPIPIHTPPMSAGNASSVPSDMSSLRLKTPSTDSMFSGASVAKAKSSSRTVRIANSIRRKPTTKEKEAFPLPKDPCFVFSASGHSLLLWGKGSNYLVRFDIPSNDTSAIQGCKYEIAGIEAAAVGNHKCAVIASTSLVRRSLVVFDGINLVPEYEMDIDLPGRGDICLAVSKNDKYIALSMNNHIQIYRIEDGLKSVPFHHQIHVYELRGGVSHRRTIPVGRTKSEEFIDEPQKTESGWFGVQTKGLSSKEAAEEQQRQSAIVSRKLYFSTDSQRLVVATQLGDHCIYVDVWDCTREPVSTISEHSRSFKMPPWTLNDGDLTSVFYDSMRRNAIVTAFLGKEYPILIPFPGYDILQNETYSTKIVHAAQSPSGATFVVANAMTEIIQFEYNAKGALSPRKLKKSSSKISTSVFKPSTIALAMPLENCLQCFWVKDGKCMLRSIKIGATETFRDYDIRPHYDRLMSLKNKPVIARAPSLLIPELDAGEMGLSFDR</sequence>
<dbReference type="EMBL" id="ML986653">
    <property type="protein sequence ID" value="KAF2261628.1"/>
    <property type="molecule type" value="Genomic_DNA"/>
</dbReference>
<dbReference type="OrthoDB" id="5411560at2759"/>
<dbReference type="Proteomes" id="UP000800093">
    <property type="component" value="Unassembled WGS sequence"/>
</dbReference>
<feature type="compositionally biased region" description="Polar residues" evidence="1">
    <location>
        <begin position="533"/>
        <end position="545"/>
    </location>
</feature>
<gene>
    <name evidence="2" type="ORF">CC78DRAFT_343557</name>
</gene>